<reference evidence="1" key="2">
    <citation type="submission" date="2020-02" db="EMBL/GenBank/DDBJ databases">
        <authorList>
            <person name="Gilchrist C.L.M."/>
            <person name="Chooi Y.-H."/>
        </authorList>
    </citation>
    <scope>NUCLEOTIDE SEQUENCE</scope>
    <source>
        <strain evidence="1">MST-FP2251</strain>
    </source>
</reference>
<reference evidence="1" key="1">
    <citation type="journal article" date="2019" name="Beilstein J. Org. Chem.">
        <title>Nanangenines: drimane sesquiterpenoids as the dominant metabolite cohort of a novel Australian fungus, Aspergillus nanangensis.</title>
        <authorList>
            <person name="Lacey H.J."/>
            <person name="Gilchrist C.L.M."/>
            <person name="Crombie A."/>
            <person name="Kalaitzis J.A."/>
            <person name="Vuong D."/>
            <person name="Rutledge P.J."/>
            <person name="Turner P."/>
            <person name="Pitt J.I."/>
            <person name="Lacey E."/>
            <person name="Chooi Y.H."/>
            <person name="Piggott A.M."/>
        </authorList>
    </citation>
    <scope>NUCLEOTIDE SEQUENCE</scope>
    <source>
        <strain evidence="1">MST-FP2251</strain>
    </source>
</reference>
<dbReference type="AlphaFoldDB" id="A0AAD4GR52"/>
<comment type="caution">
    <text evidence="1">The sequence shown here is derived from an EMBL/GenBank/DDBJ whole genome shotgun (WGS) entry which is preliminary data.</text>
</comment>
<protein>
    <submittedName>
        <fullName evidence="1">Uncharacterized protein</fullName>
    </submittedName>
</protein>
<organism evidence="1 2">
    <name type="scientific">Aspergillus nanangensis</name>
    <dbReference type="NCBI Taxonomy" id="2582783"/>
    <lineage>
        <taxon>Eukaryota</taxon>
        <taxon>Fungi</taxon>
        <taxon>Dikarya</taxon>
        <taxon>Ascomycota</taxon>
        <taxon>Pezizomycotina</taxon>
        <taxon>Eurotiomycetes</taxon>
        <taxon>Eurotiomycetidae</taxon>
        <taxon>Eurotiales</taxon>
        <taxon>Aspergillaceae</taxon>
        <taxon>Aspergillus</taxon>
        <taxon>Aspergillus subgen. Circumdati</taxon>
    </lineage>
</organism>
<evidence type="ECO:0000313" key="2">
    <source>
        <dbReference type="Proteomes" id="UP001194746"/>
    </source>
</evidence>
<gene>
    <name evidence="1" type="ORF">FE257_011903</name>
</gene>
<sequence>MQDSVTAPRSQPSAQEDLAILFARQMNMASPVKTEETFYAACPQVTYNVSQHYHHSTHVIHTNVEAEPLVENSASQSTANFPTTTEILKRHNIDPTSLSSSQLQLFEHAPPDQQSRLLQVWQFCPEPHAMETNLPSSGAHLDTRDVHNSFIDAASQTASPGPEGDLVMSDMAPRRVCDGDGAQYAEPYMVSGYEYLAEREYELSAHKAAPFTPEPTTGCPYNAANDPVYRSQGQRWWEHTQHEPSEYQYGAFEEMNRYPGCGLLQPHWLG</sequence>
<proteinExistence type="predicted"/>
<keyword evidence="2" id="KW-1185">Reference proteome</keyword>
<name>A0AAD4GR52_ASPNN</name>
<accession>A0AAD4GR52</accession>
<dbReference type="EMBL" id="VCAU01000081">
    <property type="protein sequence ID" value="KAF9886180.1"/>
    <property type="molecule type" value="Genomic_DNA"/>
</dbReference>
<evidence type="ECO:0000313" key="1">
    <source>
        <dbReference type="EMBL" id="KAF9886180.1"/>
    </source>
</evidence>
<dbReference type="Proteomes" id="UP001194746">
    <property type="component" value="Unassembled WGS sequence"/>
</dbReference>